<keyword evidence="9" id="KW-0067">ATP-binding</keyword>
<evidence type="ECO:0000256" key="13">
    <source>
        <dbReference type="ARBA" id="ARBA00081003"/>
    </source>
</evidence>
<dbReference type="GeneID" id="101046237"/>
<sequence>MDALDASKLLNEELYSRQLYVLGSPAMQKIRGARVLLSGLQGLGAEVAKNLVLMGVGSLTLHDPHHTCWSDLAAQFLLSEQDLGRSRAEASQELLAQLNRDVKVVMHTGDITEDLLLDFQVVVLTAAKLEEQLKVGTLCHKHGVCFLAADTRGLVGQLFCDFGENFTVQDPTEAEPLTAAIQHISQGSPGVLTLRKGANTHCFCDGDLVTFSGIEGMVELNDCAPRSIHVREDGSLEIGDTATFSRYLRGGAITEVKRPKTVRHVDAETVVGLAQDLEPLKWTEEERLEQPLDEALVRTVALSSAGVLSPMVAMLGAVAAQEVLKAISRTFMPLDQWLYFDALECLPEDGELLPSPEDCSPRGSRYDGQIAVFGAGFQEKLSRQHYLLVGAGAIGCELLKGFALVGLGAGNSGGLTVADMDHIELSNLSRQFLFRSQDIGRPKAEVAAAAAQGLNPDLQVIPLTYPLDPTTEHIYGDNFFSCVDGVAAALDSFQARRYVAARCTHYLKPLLEAGTSGTRGSAKVFVPHVTEAYRAPASAATSEDTSYPVCTLRYFPSTAEHTLQWARNEFEGLFRLSAETINHHQQAHSSLTDMDGAQTLTLLKSVFGVLRERPQNWQDCVAWALGHWELCFHYGIKQLLRHLPPNKVLEDGTPFWSDPKRCPQPLEFDTNQDTHLLYILAAANLYAQMHGLPDSRDWTALRELLKLLPQPDPQQMVPIFPSNPELASASAEFGPEQLKELNKALEVWSVGPPLKPLMFEKDDDSNFHVDFVAAAASLRCQNYGIPPVNRAQSKLIVGQIIPAIATTTAAVAGLVILELYKVVGGPRPRSAFRHSYLHLAENYLIRYMPFAPAIQTFHHLKWTCWDRLKVPAGQPERTLESLLAHLQEQHGLRVRMLLHHPALLYSARWSPEKQAQCLPLRVTELVQRVTGQVPAPGLRVLVLQLSCEDEEEDTAFPPLHYEL</sequence>
<dbReference type="GO" id="GO:0006974">
    <property type="term" value="P:DNA damage response"/>
    <property type="evidence" value="ECO:0007669"/>
    <property type="project" value="TreeGrafter"/>
</dbReference>
<dbReference type="PROSITE" id="PS00865">
    <property type="entry name" value="UBIQUITIN_ACTIVAT_2"/>
    <property type="match status" value="1"/>
</dbReference>
<reference evidence="16" key="2">
    <citation type="submission" date="2025-09" db="UniProtKB">
        <authorList>
            <consortium name="Ensembl"/>
        </authorList>
    </citation>
    <scope>IDENTIFICATION</scope>
</reference>
<dbReference type="Pfam" id="PF09358">
    <property type="entry name" value="E1_UFD"/>
    <property type="match status" value="1"/>
</dbReference>
<name>A0A2K6V700_SAIBB</name>
<dbReference type="CTD" id="7318"/>
<accession>A0A2K6V700</accession>
<keyword evidence="7" id="KW-0547">Nucleotide-binding</keyword>
<comment type="pathway">
    <text evidence="3">Protein modification; protein ubiquitination.</text>
</comment>
<evidence type="ECO:0000256" key="11">
    <source>
        <dbReference type="ARBA" id="ARBA00023242"/>
    </source>
</evidence>
<dbReference type="Ensembl" id="ENSSBOT00000056896.1">
    <property type="protein sequence ID" value="ENSSBOP00000039932.1"/>
    <property type="gene ID" value="ENSSBOG00000035974.1"/>
</dbReference>
<feature type="active site" description="Glycyl thioester intermediate" evidence="14">
    <location>
        <position position="550"/>
    </location>
</feature>
<dbReference type="Proteomes" id="UP000233220">
    <property type="component" value="Unplaced"/>
</dbReference>
<dbReference type="Gene3D" id="3.50.50.80">
    <property type="entry name" value="Ubiquitin-activating enzyme E1, inactive adenylation domain, subdomain 1"/>
    <property type="match status" value="1"/>
</dbReference>
<dbReference type="Gene3D" id="1.10.10.2660">
    <property type="entry name" value="Ubiquitin-activating enzyme E1, SCCH domain"/>
    <property type="match status" value="1"/>
</dbReference>
<keyword evidence="8" id="KW-0833">Ubl conjugation pathway</keyword>
<dbReference type="FunFam" id="2.40.30.180:FF:000001">
    <property type="entry name" value="ubiquitin-like modifier-activating enzyme 1"/>
    <property type="match status" value="1"/>
</dbReference>
<gene>
    <name evidence="16" type="primary">UBA7</name>
</gene>
<keyword evidence="5" id="KW-0963">Cytoplasm</keyword>
<evidence type="ECO:0000256" key="12">
    <source>
        <dbReference type="ARBA" id="ARBA00068489"/>
    </source>
</evidence>
<dbReference type="Pfam" id="PF10585">
    <property type="entry name" value="UBA_E1_SCCH"/>
    <property type="match status" value="1"/>
</dbReference>
<dbReference type="GO" id="GO:0016567">
    <property type="term" value="P:protein ubiquitination"/>
    <property type="evidence" value="ECO:0007669"/>
    <property type="project" value="UniProtKB-UniPathway"/>
</dbReference>
<dbReference type="InterPro" id="IPR038252">
    <property type="entry name" value="UBA_E1_C_sf"/>
</dbReference>
<dbReference type="InterPro" id="IPR042063">
    <property type="entry name" value="Ubi_acti_E1_SCCH"/>
</dbReference>
<evidence type="ECO:0000256" key="5">
    <source>
        <dbReference type="ARBA" id="ARBA00022490"/>
    </source>
</evidence>
<dbReference type="InterPro" id="IPR019572">
    <property type="entry name" value="UBA_E1_SCCH"/>
</dbReference>
<protein>
    <recommendedName>
        <fullName evidence="12">Ubiquitin-like modifier-activating enzyme 7</fullName>
    </recommendedName>
    <alternativeName>
        <fullName evidence="13">Ubiquitin-activating enzyme E1 homolog</fullName>
    </alternativeName>
</protein>
<dbReference type="PANTHER" id="PTHR10953:SF143">
    <property type="entry name" value="UBIQUITIN-LIKE MODIFIER-ACTIVATING ENZYME 7"/>
    <property type="match status" value="1"/>
</dbReference>
<dbReference type="InterPro" id="IPR045886">
    <property type="entry name" value="ThiF/MoeB/HesA"/>
</dbReference>
<evidence type="ECO:0000256" key="10">
    <source>
        <dbReference type="ARBA" id="ARBA00022843"/>
    </source>
</evidence>
<keyword evidence="6" id="KW-0436">Ligase</keyword>
<dbReference type="InterPro" id="IPR033127">
    <property type="entry name" value="UBQ-activ_enz_E1_Cys_AS"/>
</dbReference>
<dbReference type="CDD" id="cd01491">
    <property type="entry name" value="Ube1_repeat1"/>
    <property type="match status" value="1"/>
</dbReference>
<dbReference type="FunFam" id="3.10.290.60:FF:000005">
    <property type="entry name" value="Ubiquitin-like modifier-activating enzyme 7"/>
    <property type="match status" value="1"/>
</dbReference>
<evidence type="ECO:0000313" key="17">
    <source>
        <dbReference type="Proteomes" id="UP000233220"/>
    </source>
</evidence>
<dbReference type="GO" id="GO:0019782">
    <property type="term" value="F:ISG15 activating enzyme activity"/>
    <property type="evidence" value="ECO:0007669"/>
    <property type="project" value="TreeGrafter"/>
</dbReference>
<organism evidence="16 17">
    <name type="scientific">Saimiri boliviensis boliviensis</name>
    <name type="common">Bolivian squirrel monkey</name>
    <dbReference type="NCBI Taxonomy" id="39432"/>
    <lineage>
        <taxon>Eukaryota</taxon>
        <taxon>Metazoa</taxon>
        <taxon>Chordata</taxon>
        <taxon>Craniata</taxon>
        <taxon>Vertebrata</taxon>
        <taxon>Euteleostomi</taxon>
        <taxon>Mammalia</taxon>
        <taxon>Eutheria</taxon>
        <taxon>Euarchontoglires</taxon>
        <taxon>Primates</taxon>
        <taxon>Haplorrhini</taxon>
        <taxon>Platyrrhini</taxon>
        <taxon>Cebidae</taxon>
        <taxon>Saimiriinae</taxon>
        <taxon>Saimiri</taxon>
    </lineage>
</organism>
<dbReference type="InterPro" id="IPR000594">
    <property type="entry name" value="ThiF_NAD_FAD-bd"/>
</dbReference>
<dbReference type="InterPro" id="IPR042449">
    <property type="entry name" value="Ub-E1_IAD_1"/>
</dbReference>
<dbReference type="GO" id="GO:0005524">
    <property type="term" value="F:ATP binding"/>
    <property type="evidence" value="ECO:0007669"/>
    <property type="project" value="UniProtKB-KW"/>
</dbReference>
<dbReference type="FunFam" id="1.10.10.2660:FF:000004">
    <property type="entry name" value="Ubiquitin activating enzyme 1"/>
    <property type="match status" value="1"/>
</dbReference>
<evidence type="ECO:0000256" key="8">
    <source>
        <dbReference type="ARBA" id="ARBA00022786"/>
    </source>
</evidence>
<evidence type="ECO:0000256" key="6">
    <source>
        <dbReference type="ARBA" id="ARBA00022598"/>
    </source>
</evidence>
<evidence type="ECO:0000256" key="2">
    <source>
        <dbReference type="ARBA" id="ARBA00004496"/>
    </source>
</evidence>
<evidence type="ECO:0000256" key="9">
    <source>
        <dbReference type="ARBA" id="ARBA00022840"/>
    </source>
</evidence>
<dbReference type="SMART" id="SM00985">
    <property type="entry name" value="UBA_e1_C"/>
    <property type="match status" value="1"/>
</dbReference>
<evidence type="ECO:0000256" key="1">
    <source>
        <dbReference type="ARBA" id="ARBA00004123"/>
    </source>
</evidence>
<dbReference type="FunFam" id="3.50.50.80:FF:000001">
    <property type="entry name" value="ubiquitin-like modifier-activating enzyme 1"/>
    <property type="match status" value="1"/>
</dbReference>
<dbReference type="SUPFAM" id="SSF69572">
    <property type="entry name" value="Activating enzymes of the ubiquitin-like proteins"/>
    <property type="match status" value="2"/>
</dbReference>
<evidence type="ECO:0000259" key="15">
    <source>
        <dbReference type="SMART" id="SM00985"/>
    </source>
</evidence>
<evidence type="ECO:0000313" key="16">
    <source>
        <dbReference type="Ensembl" id="ENSSBOP00000039932.1"/>
    </source>
</evidence>
<keyword evidence="17" id="KW-1185">Reference proteome</keyword>
<dbReference type="InterPro" id="IPR000011">
    <property type="entry name" value="UBQ/SUMO-activ_enz_E1-like"/>
</dbReference>
<comment type="similarity">
    <text evidence="4">Belongs to the ubiquitin-activating E1 family.</text>
</comment>
<evidence type="ECO:0000256" key="4">
    <source>
        <dbReference type="ARBA" id="ARBA00005673"/>
    </source>
</evidence>
<dbReference type="UniPathway" id="UPA00143"/>
<evidence type="ECO:0000256" key="14">
    <source>
        <dbReference type="PROSITE-ProRule" id="PRU10132"/>
    </source>
</evidence>
<dbReference type="FunFam" id="3.40.50.720:FF:000320">
    <property type="entry name" value="ubiquitin-like modifier-activating enzyme 7"/>
    <property type="match status" value="1"/>
</dbReference>
<dbReference type="Pfam" id="PF00899">
    <property type="entry name" value="ThiF"/>
    <property type="match status" value="2"/>
</dbReference>
<dbReference type="RefSeq" id="XP_010345449.1">
    <property type="nucleotide sequence ID" value="XM_010347147.1"/>
</dbReference>
<dbReference type="InterPro" id="IPR018965">
    <property type="entry name" value="Ub-activating_enz_E1_C"/>
</dbReference>
<dbReference type="Gene3D" id="3.10.290.60">
    <property type="entry name" value="Ubiquitin-activating enzyme E1, UFD domain"/>
    <property type="match status" value="1"/>
</dbReference>
<feature type="domain" description="Ubiquitin-activating enzyme E1 C-terminal" evidence="15">
    <location>
        <begin position="832"/>
        <end position="959"/>
    </location>
</feature>
<dbReference type="PRINTS" id="PR01849">
    <property type="entry name" value="UBIQUITINACT"/>
</dbReference>
<keyword evidence="10" id="KW-0832">Ubl conjugation</keyword>
<dbReference type="InterPro" id="IPR035985">
    <property type="entry name" value="Ubiquitin-activating_enz"/>
</dbReference>
<dbReference type="GO" id="GO:0005634">
    <property type="term" value="C:nucleus"/>
    <property type="evidence" value="ECO:0007669"/>
    <property type="project" value="UniProtKB-SubCell"/>
</dbReference>
<dbReference type="Gene3D" id="3.40.50.720">
    <property type="entry name" value="NAD(P)-binding Rossmann-like Domain"/>
    <property type="match status" value="1"/>
</dbReference>
<dbReference type="InterPro" id="IPR042302">
    <property type="entry name" value="E1_FCCH_sf"/>
</dbReference>
<dbReference type="AlphaFoldDB" id="A0A2K6V700"/>
<dbReference type="PANTHER" id="PTHR10953">
    <property type="entry name" value="UBIQUITIN-ACTIVATING ENZYME E1"/>
    <property type="match status" value="1"/>
</dbReference>
<dbReference type="GO" id="GO:0032020">
    <property type="term" value="P:ISG15-protein conjugation"/>
    <property type="evidence" value="ECO:0007669"/>
    <property type="project" value="UniProtKB-ARBA"/>
</dbReference>
<keyword evidence="11" id="KW-0539">Nucleus</keyword>
<dbReference type="Gene3D" id="3.40.50.12550">
    <property type="entry name" value="Ubiquitin-activating enzyme E1, inactive adenylation domain, subdomain 2"/>
    <property type="match status" value="1"/>
</dbReference>
<dbReference type="GO" id="GO:0045087">
    <property type="term" value="P:innate immune response"/>
    <property type="evidence" value="ECO:0007669"/>
    <property type="project" value="TreeGrafter"/>
</dbReference>
<evidence type="ECO:0000256" key="3">
    <source>
        <dbReference type="ARBA" id="ARBA00004906"/>
    </source>
</evidence>
<dbReference type="GO" id="GO:0005737">
    <property type="term" value="C:cytoplasm"/>
    <property type="evidence" value="ECO:0007669"/>
    <property type="project" value="UniProtKB-SubCell"/>
</dbReference>
<dbReference type="Gene3D" id="2.40.30.180">
    <property type="entry name" value="Ubiquitin-activating enzyme E1, FCCH domain"/>
    <property type="match status" value="1"/>
</dbReference>
<reference evidence="16" key="1">
    <citation type="submission" date="2025-08" db="UniProtKB">
        <authorList>
            <consortium name="Ensembl"/>
        </authorList>
    </citation>
    <scope>IDENTIFICATION</scope>
</reference>
<comment type="subcellular location">
    <subcellularLocation>
        <location evidence="2">Cytoplasm</location>
    </subcellularLocation>
    <subcellularLocation>
        <location evidence="1">Nucleus</location>
    </subcellularLocation>
</comment>
<proteinExistence type="inferred from homology"/>
<dbReference type="GeneTree" id="ENSGT00940000161447"/>
<evidence type="ECO:0000256" key="7">
    <source>
        <dbReference type="ARBA" id="ARBA00022741"/>
    </source>
</evidence>